<dbReference type="Gene3D" id="3.90.132.10">
    <property type="entry name" value="Leishmanolysin , domain 2"/>
    <property type="match status" value="1"/>
</dbReference>
<evidence type="ECO:0000313" key="10">
    <source>
        <dbReference type="Proteomes" id="UP001190700"/>
    </source>
</evidence>
<keyword evidence="3 7" id="KW-0479">Metal-binding</keyword>
<evidence type="ECO:0000256" key="4">
    <source>
        <dbReference type="ARBA" id="ARBA00022801"/>
    </source>
</evidence>
<dbReference type="Gene3D" id="2.10.55.10">
    <property type="entry name" value="Leishmanolysin domain 3"/>
    <property type="match status" value="1"/>
</dbReference>
<evidence type="ECO:0000256" key="3">
    <source>
        <dbReference type="ARBA" id="ARBA00022723"/>
    </source>
</evidence>
<protein>
    <recommendedName>
        <fullName evidence="11">EGF-like domain-containing protein</fullName>
    </recommendedName>
</protein>
<keyword evidence="2" id="KW-0645">Protease</keyword>
<sequence>MESKALLVVLVVVSSIGALTADAQTSHSATRNYLRKLSQEVQTDAVLTTFVEHRSMYGDDQTCYQEGEYVRRGKPAGCGVGCMYASELVDFSSQYINQGTQTSLQLLGPPDFYPNIGSSGYSWSPATASSPEHESITFRTTSAVYVTKLEVYETFHPGAVVKIMGRSTSRTQWYTLWEGNTSVPEGSSVYDPSTAKISSTARIFSPKISAPRNRPLDEFRLFLDTAGVDGFNEIDAVKVYGDDENGNPIDNYGPYCPEGDLTTADCWYLCAAADVFDIERSQDTLDITARAVAWISEALKVKSVGDRLYLFAEEGTDPSSPMCNDVEFPDDTMGLNGAAAQVVLFVTGRPVQLDEDGPTDRSLPSASACRFAEDGRPTAIHMNVPPQYASAGKAAGAEGLEHVVDGVIHHLFRALGWGPEYHRSFLSSPGVDVVECPNAPDSCTVDEELMQWNRRHRACSLRAGAILLPGLSLAVQASYAYAQMWVRFWARRDLLIIQTPKITEKVTEHFGSTITYVELENGGDVGERGVLLEDRIFHGELMTVPQQGVKMVKSEISLALLEDTGWYFPQYEIAQTLPWGYLQGLEFATFPCNKWPESAAHYVCPTKEFSLEGRLFDSSQLVAPSCSANRTSKAQCNFVEHNRPLDGPYQYFKQPEESHLGGPDALSDYCPWTQPLPDFSGDCTDPTNAVAGAYYEEYGPASRCFEGYRRTEDNPLLGCVKHHCFEQRLYLKMGTYPDSDYQECEKGGLAAFTAQSVVIYCPDPQPMCTTYKEMVPPSIVVYEPKDNAIISPYQNAVFELSNFVIPEDGHLLVTVEGIEHQVYNTKQQVHTFEKEFELHMLPEGRVHMGFHLVTKRGEVVYSSNITLSVILEKKLWVNQVLKVSSEYASRQALQLVGENATHRYRSSEFSWSPETGGTGSEFVEIQVDTAVYLTGLVLYENFSPGRLRQVYSLANASNGGTTRHLVWAGEVHPSSKPLLDAQYQPVEIALRDTIATRVDSLRLEFVTPSWFEIDAIKVLGRLETPPLLEPRNGGIYAFTFRPGETRHVQLHLDSMGTSTLYWAVRNPEDLPVWVTPNNATGVVFGQDVLSLDFTVVVRDMVGSATAVASVELHNIHALATESLITVQLVIQMDFSPDLEPMVPVCYNGVVLGATETYGGECVCHDGAYGNSCEYLYCPNNCSTSVEEKVVRGMCAPGTGLCSCAFGFYGLDCSGQEGDCYVSYDGSCKHGFDAGSFLMNTEDQGNLNKAMGRVPESMRCDESDSAYEFGCSPYLYMQFCCRAAAPATCPFFP</sequence>
<reference evidence="9 10" key="1">
    <citation type="journal article" date="2015" name="Genome Biol. Evol.">
        <title>Comparative Genomics of a Bacterivorous Green Alga Reveals Evolutionary Causalities and Consequences of Phago-Mixotrophic Mode of Nutrition.</title>
        <authorList>
            <person name="Burns J.A."/>
            <person name="Paasch A."/>
            <person name="Narechania A."/>
            <person name="Kim E."/>
        </authorList>
    </citation>
    <scope>NUCLEOTIDE SEQUENCE [LARGE SCALE GENOMIC DNA]</scope>
    <source>
        <strain evidence="9 10">PLY_AMNH</strain>
    </source>
</reference>
<evidence type="ECO:0000313" key="9">
    <source>
        <dbReference type="EMBL" id="KAK3284713.1"/>
    </source>
</evidence>
<keyword evidence="4" id="KW-0378">Hydrolase</keyword>
<proteinExistence type="inferred from homology"/>
<feature type="binding site" evidence="7">
    <location>
        <position position="409"/>
    </location>
    <ligand>
        <name>Zn(2+)</name>
        <dbReference type="ChEBI" id="CHEBI:29105"/>
        <note>catalytic</note>
    </ligand>
</feature>
<dbReference type="GO" id="GO:0005737">
    <property type="term" value="C:cytoplasm"/>
    <property type="evidence" value="ECO:0007669"/>
    <property type="project" value="TreeGrafter"/>
</dbReference>
<feature type="chain" id="PRO_5042010490" description="EGF-like domain-containing protein" evidence="8">
    <location>
        <begin position="22"/>
        <end position="1292"/>
    </location>
</feature>
<dbReference type="GO" id="GO:0006508">
    <property type="term" value="P:proteolysis"/>
    <property type="evidence" value="ECO:0007669"/>
    <property type="project" value="UniProtKB-KW"/>
</dbReference>
<dbReference type="EMBL" id="LGRX02002192">
    <property type="protein sequence ID" value="KAK3284713.1"/>
    <property type="molecule type" value="Genomic_DNA"/>
</dbReference>
<feature type="non-terminal residue" evidence="9">
    <location>
        <position position="1292"/>
    </location>
</feature>
<dbReference type="GO" id="GO:0016020">
    <property type="term" value="C:membrane"/>
    <property type="evidence" value="ECO:0007669"/>
    <property type="project" value="InterPro"/>
</dbReference>
<accession>A0AAE0GV45</accession>
<comment type="cofactor">
    <cofactor evidence="7">
        <name>Zn(2+)</name>
        <dbReference type="ChEBI" id="CHEBI:29105"/>
    </cofactor>
    <text evidence="7">Binds 1 zinc ion per subunit.</text>
</comment>
<comment type="caution">
    <text evidence="9">The sequence shown here is derived from an EMBL/GenBank/DDBJ whole genome shotgun (WGS) entry which is preliminary data.</text>
</comment>
<dbReference type="GO" id="GO:0004222">
    <property type="term" value="F:metalloendopeptidase activity"/>
    <property type="evidence" value="ECO:0007669"/>
    <property type="project" value="InterPro"/>
</dbReference>
<dbReference type="Gene3D" id="3.10.170.20">
    <property type="match status" value="1"/>
</dbReference>
<dbReference type="SUPFAM" id="SSF55486">
    <property type="entry name" value="Metalloproteases ('zincins'), catalytic domain"/>
    <property type="match status" value="1"/>
</dbReference>
<dbReference type="Pfam" id="PF01457">
    <property type="entry name" value="Peptidase_M8"/>
    <property type="match status" value="2"/>
</dbReference>
<keyword evidence="6 7" id="KW-0482">Metalloprotease</keyword>
<evidence type="ECO:0000256" key="7">
    <source>
        <dbReference type="PIRSR" id="PIRSR601577-2"/>
    </source>
</evidence>
<gene>
    <name evidence="9" type="ORF">CYMTET_7649</name>
</gene>
<dbReference type="GO" id="GO:0007155">
    <property type="term" value="P:cell adhesion"/>
    <property type="evidence" value="ECO:0007669"/>
    <property type="project" value="InterPro"/>
</dbReference>
<keyword evidence="8" id="KW-0732">Signal</keyword>
<dbReference type="PANTHER" id="PTHR10942:SF0">
    <property type="entry name" value="LEISHMANOLYSIN-LIKE PEPTIDASE"/>
    <property type="match status" value="1"/>
</dbReference>
<keyword evidence="5 7" id="KW-0862">Zinc</keyword>
<organism evidence="9 10">
    <name type="scientific">Cymbomonas tetramitiformis</name>
    <dbReference type="NCBI Taxonomy" id="36881"/>
    <lineage>
        <taxon>Eukaryota</taxon>
        <taxon>Viridiplantae</taxon>
        <taxon>Chlorophyta</taxon>
        <taxon>Pyramimonadophyceae</taxon>
        <taxon>Pyramimonadales</taxon>
        <taxon>Pyramimonadaceae</taxon>
        <taxon>Cymbomonas</taxon>
    </lineage>
</organism>
<dbReference type="InterPro" id="IPR001577">
    <property type="entry name" value="Peptidase_M8"/>
</dbReference>
<name>A0AAE0GV45_9CHLO</name>
<dbReference type="Proteomes" id="UP001190700">
    <property type="component" value="Unassembled WGS sequence"/>
</dbReference>
<evidence type="ECO:0000256" key="1">
    <source>
        <dbReference type="ARBA" id="ARBA00005860"/>
    </source>
</evidence>
<evidence type="ECO:0000256" key="8">
    <source>
        <dbReference type="SAM" id="SignalP"/>
    </source>
</evidence>
<dbReference type="GO" id="GO:0046872">
    <property type="term" value="F:metal ion binding"/>
    <property type="evidence" value="ECO:0007669"/>
    <property type="project" value="UniProtKB-KW"/>
</dbReference>
<evidence type="ECO:0008006" key="11">
    <source>
        <dbReference type="Google" id="ProtNLM"/>
    </source>
</evidence>
<evidence type="ECO:0000256" key="2">
    <source>
        <dbReference type="ARBA" id="ARBA00022670"/>
    </source>
</evidence>
<feature type="signal peptide" evidence="8">
    <location>
        <begin position="1"/>
        <end position="21"/>
    </location>
</feature>
<keyword evidence="10" id="KW-1185">Reference proteome</keyword>
<evidence type="ECO:0000256" key="5">
    <source>
        <dbReference type="ARBA" id="ARBA00022833"/>
    </source>
</evidence>
<evidence type="ECO:0000256" key="6">
    <source>
        <dbReference type="ARBA" id="ARBA00023049"/>
    </source>
</evidence>
<comment type="similarity">
    <text evidence="1">Belongs to the peptidase M8 family.</text>
</comment>
<dbReference type="PANTHER" id="PTHR10942">
    <property type="entry name" value="LEISHMANOLYSIN-LIKE PEPTIDASE"/>
    <property type="match status" value="1"/>
</dbReference>